<dbReference type="PANTHER" id="PTHR45647">
    <property type="entry name" value="OS02G0152300 PROTEIN"/>
    <property type="match status" value="1"/>
</dbReference>
<dbReference type="InterPro" id="IPR051348">
    <property type="entry name" value="U-box_ubiquitin_ligases"/>
</dbReference>
<dbReference type="Gene3D" id="3.40.50.620">
    <property type="entry name" value="HUPs"/>
    <property type="match status" value="1"/>
</dbReference>
<reference evidence="9 10" key="1">
    <citation type="journal article" date="2019" name="Genome Biol. Evol.">
        <title>The Rhododendron genome and chromosomal organization provide insight into shared whole-genome duplications across the heath family (Ericaceae).</title>
        <authorList>
            <person name="Soza V.L."/>
            <person name="Lindsley D."/>
            <person name="Waalkes A."/>
            <person name="Ramage E."/>
            <person name="Patwardhan R.P."/>
            <person name="Burton J.N."/>
            <person name="Adey A."/>
            <person name="Kumar A."/>
            <person name="Qiu R."/>
            <person name="Shendure J."/>
            <person name="Hall B."/>
        </authorList>
    </citation>
    <scope>NUCLEOTIDE SEQUENCE [LARGE SCALE GENOMIC DNA]</scope>
    <source>
        <strain evidence="9">RSF 1966-606</strain>
    </source>
</reference>
<keyword evidence="5" id="KW-0067">ATP-binding</keyword>
<dbReference type="Proteomes" id="UP000428333">
    <property type="component" value="Linkage Group LG01"/>
</dbReference>
<dbReference type="SUPFAM" id="SSF56112">
    <property type="entry name" value="Protein kinase-like (PK-like)"/>
    <property type="match status" value="1"/>
</dbReference>
<feature type="domain" description="Protein kinase" evidence="8">
    <location>
        <begin position="434"/>
        <end position="700"/>
    </location>
</feature>
<dbReference type="InterPro" id="IPR011009">
    <property type="entry name" value="Kinase-like_dom_sf"/>
</dbReference>
<feature type="compositionally biased region" description="Low complexity" evidence="6">
    <location>
        <begin position="214"/>
        <end position="228"/>
    </location>
</feature>
<keyword evidence="4" id="KW-0833">Ubl conjugation pathway</keyword>
<dbReference type="Gene3D" id="1.10.510.10">
    <property type="entry name" value="Transferase(Phosphotransferase) domain 1"/>
    <property type="match status" value="1"/>
</dbReference>
<feature type="region of interest" description="Disordered" evidence="6">
    <location>
        <begin position="732"/>
        <end position="780"/>
    </location>
</feature>
<evidence type="ECO:0000313" key="9">
    <source>
        <dbReference type="EMBL" id="KAE9467939.1"/>
    </source>
</evidence>
<dbReference type="AlphaFoldDB" id="A0A6A4MPR5"/>
<keyword evidence="10" id="KW-1185">Reference proteome</keyword>
<dbReference type="GO" id="GO:0005524">
    <property type="term" value="F:ATP binding"/>
    <property type="evidence" value="ECO:0007669"/>
    <property type="project" value="UniProtKB-KW"/>
</dbReference>
<dbReference type="EC" id="2.3.2.27" evidence="2"/>
<comment type="caution">
    <text evidence="9">The sequence shown here is derived from an EMBL/GenBank/DDBJ whole genome shotgun (WGS) entry which is preliminary data.</text>
</comment>
<dbReference type="Pfam" id="PF00069">
    <property type="entry name" value="Pkinase"/>
    <property type="match status" value="1"/>
</dbReference>
<keyword evidence="3" id="KW-0547">Nucleotide-binding</keyword>
<feature type="compositionally biased region" description="Low complexity" evidence="6">
    <location>
        <begin position="181"/>
        <end position="194"/>
    </location>
</feature>
<comment type="catalytic activity">
    <reaction evidence="1">
        <text>S-ubiquitinyl-[E2 ubiquitin-conjugating enzyme]-L-cysteine + [acceptor protein]-L-lysine = [E2 ubiquitin-conjugating enzyme]-L-cysteine + N(6)-ubiquitinyl-[acceptor protein]-L-lysine.</text>
        <dbReference type="EC" id="2.3.2.27"/>
    </reaction>
</comment>
<dbReference type="OrthoDB" id="4062651at2759"/>
<dbReference type="EMBL" id="QEFC01000003">
    <property type="protein sequence ID" value="KAE9467939.1"/>
    <property type="molecule type" value="Genomic_DNA"/>
</dbReference>
<dbReference type="PANTHER" id="PTHR45647:SF51">
    <property type="entry name" value="PROTEIN KINASE SUPERFAMILY PROTEIN"/>
    <property type="match status" value="1"/>
</dbReference>
<feature type="compositionally biased region" description="Polar residues" evidence="6">
    <location>
        <begin position="195"/>
        <end position="206"/>
    </location>
</feature>
<name>A0A6A4MPR5_9ERIC</name>
<evidence type="ECO:0000313" key="10">
    <source>
        <dbReference type="Proteomes" id="UP000428333"/>
    </source>
</evidence>
<feature type="non-terminal residue" evidence="9">
    <location>
        <position position="1"/>
    </location>
</feature>
<evidence type="ECO:0000256" key="3">
    <source>
        <dbReference type="ARBA" id="ARBA00022741"/>
    </source>
</evidence>
<dbReference type="FunFam" id="3.30.200.20:FF:000162">
    <property type="entry name" value="Adenine nucleotide alpha hydrolase-like domain kinase"/>
    <property type="match status" value="1"/>
</dbReference>
<evidence type="ECO:0000256" key="4">
    <source>
        <dbReference type="ARBA" id="ARBA00022786"/>
    </source>
</evidence>
<dbReference type="InterPro" id="IPR006016">
    <property type="entry name" value="UspA"/>
</dbReference>
<dbReference type="InterPro" id="IPR008271">
    <property type="entry name" value="Ser/Thr_kinase_AS"/>
</dbReference>
<dbReference type="GO" id="GO:0061630">
    <property type="term" value="F:ubiquitin protein ligase activity"/>
    <property type="evidence" value="ECO:0007669"/>
    <property type="project" value="UniProtKB-EC"/>
</dbReference>
<dbReference type="GO" id="GO:0004672">
    <property type="term" value="F:protein kinase activity"/>
    <property type="evidence" value="ECO:0007669"/>
    <property type="project" value="InterPro"/>
</dbReference>
<dbReference type="PROSITE" id="PS50011">
    <property type="entry name" value="PROTEIN_KINASE_DOM"/>
    <property type="match status" value="1"/>
</dbReference>
<feature type="compositionally biased region" description="Polar residues" evidence="6">
    <location>
        <begin position="745"/>
        <end position="764"/>
    </location>
</feature>
<organism evidence="9 10">
    <name type="scientific">Rhododendron williamsianum</name>
    <dbReference type="NCBI Taxonomy" id="262921"/>
    <lineage>
        <taxon>Eukaryota</taxon>
        <taxon>Viridiplantae</taxon>
        <taxon>Streptophyta</taxon>
        <taxon>Embryophyta</taxon>
        <taxon>Tracheophyta</taxon>
        <taxon>Spermatophyta</taxon>
        <taxon>Magnoliopsida</taxon>
        <taxon>eudicotyledons</taxon>
        <taxon>Gunneridae</taxon>
        <taxon>Pentapetalae</taxon>
        <taxon>asterids</taxon>
        <taxon>Ericales</taxon>
        <taxon>Ericaceae</taxon>
        <taxon>Ericoideae</taxon>
        <taxon>Rhodoreae</taxon>
        <taxon>Rhododendron</taxon>
    </lineage>
</organism>
<sequence>GNYVVVALAVVVVVMTTSSISSSSPRSSKDEEIATTAIAIDKDRNSEFAVRWAVDNLLKKSSNVILVHVKTQSVQSKEDVPKGGHAPLESEKEFFLPYRGFCARKGVRAKELVLHDIDVSNALVDFIRTHSITNLVLGASNRSALTRAFRNVDVPTTVSKSAPDFCSVYVASKGKVQNAKTASQPSTPTSATGSKRSSQPRFSVETSRSDDLYRSSSQSSWRSGGSERISSDRSSDSMQLTPRDSTPHDLTPHDRIPRSIMASPSIVASPKHPASNLNPRVRNEGIYSHPDSTMEISDFSGPSSFQSMDLSSENLDRPRTSDVSRSSVSSSQASGKEIDQWKTEETRKLQAATQAQDAALALAEMEKQKTRVALEAAKTSRRLAELEVQKRKNAEMKAMHEAEERKKAMEALARTEIRYRKYTIEEIEIATEYFSSSLKVGEGGYGPVYKAFLDHTAVAIKVLKPEMSQGKKQFQREASIIEVLSYMRHPHMVLLLGACPEYGCIVYEYMENGSLEDRLFRRNNTPPLPWRTRFKIAAEIAAALLFLHQTKPEPLVHRDLKPANILLGRHFVSKISDVGLARLVPPNVADSVTQYQMTAAAGTFCYIDPEYQQTGMLGVKSDIYSLGIMLLQIITAKPPMGLTHHVGRAIEKGTFSEMLDPTVTDWPFEEAMSFAKLSIQCCELRRKDRPDLASVILPELQRLSDLGSDNGSSNRGAITYGSSFVNSKFQVRSPFSQEKRRRNPGTPTETQGRSMLKESSSTYTPELESEVSRPVLDKAS</sequence>
<feature type="compositionally biased region" description="Polar residues" evidence="6">
    <location>
        <begin position="290"/>
        <end position="313"/>
    </location>
</feature>
<dbReference type="Pfam" id="PF00582">
    <property type="entry name" value="Usp"/>
    <property type="match status" value="1"/>
</dbReference>
<gene>
    <name evidence="9" type="ORF">C3L33_00148</name>
</gene>
<evidence type="ECO:0000256" key="7">
    <source>
        <dbReference type="SAM" id="SignalP"/>
    </source>
</evidence>
<feature type="signal peptide" evidence="7">
    <location>
        <begin position="1"/>
        <end position="22"/>
    </location>
</feature>
<protein>
    <recommendedName>
        <fullName evidence="2">RING-type E3 ubiquitin transferase</fullName>
        <ecNumber evidence="2">2.3.2.27</ecNumber>
    </recommendedName>
</protein>
<accession>A0A6A4MPR5</accession>
<dbReference type="CDD" id="cd01989">
    <property type="entry name" value="USP_STK_Ubox_N"/>
    <property type="match status" value="1"/>
</dbReference>
<evidence type="ECO:0000256" key="6">
    <source>
        <dbReference type="SAM" id="MobiDB-lite"/>
    </source>
</evidence>
<feature type="compositionally biased region" description="Low complexity" evidence="6">
    <location>
        <begin position="323"/>
        <end position="334"/>
    </location>
</feature>
<evidence type="ECO:0000259" key="8">
    <source>
        <dbReference type="PROSITE" id="PS50011"/>
    </source>
</evidence>
<feature type="chain" id="PRO_5025336857" description="RING-type E3 ubiquitin transferase" evidence="7">
    <location>
        <begin position="23"/>
        <end position="780"/>
    </location>
</feature>
<dbReference type="SUPFAM" id="SSF52402">
    <property type="entry name" value="Adenine nucleotide alpha hydrolases-like"/>
    <property type="match status" value="1"/>
</dbReference>
<evidence type="ECO:0000256" key="5">
    <source>
        <dbReference type="ARBA" id="ARBA00022840"/>
    </source>
</evidence>
<proteinExistence type="predicted"/>
<dbReference type="Gene3D" id="3.30.200.20">
    <property type="entry name" value="Phosphorylase Kinase, domain 1"/>
    <property type="match status" value="1"/>
</dbReference>
<evidence type="ECO:0000256" key="1">
    <source>
        <dbReference type="ARBA" id="ARBA00000900"/>
    </source>
</evidence>
<keyword evidence="7" id="KW-0732">Signal</keyword>
<dbReference type="InterPro" id="IPR000719">
    <property type="entry name" value="Prot_kinase_dom"/>
</dbReference>
<feature type="region of interest" description="Disordered" evidence="6">
    <location>
        <begin position="176"/>
        <end position="341"/>
    </location>
</feature>
<dbReference type="InterPro" id="IPR014729">
    <property type="entry name" value="Rossmann-like_a/b/a_fold"/>
</dbReference>
<evidence type="ECO:0000256" key="2">
    <source>
        <dbReference type="ARBA" id="ARBA00012483"/>
    </source>
</evidence>
<dbReference type="PROSITE" id="PS00108">
    <property type="entry name" value="PROTEIN_KINASE_ST"/>
    <property type="match status" value="1"/>
</dbReference>
<feature type="compositionally biased region" description="Basic and acidic residues" evidence="6">
    <location>
        <begin position="245"/>
        <end position="257"/>
    </location>
</feature>
<dbReference type="SMART" id="SM00220">
    <property type="entry name" value="S_TKc"/>
    <property type="match status" value="1"/>
</dbReference>